<feature type="region of interest" description="Disordered" evidence="3">
    <location>
        <begin position="194"/>
        <end position="243"/>
    </location>
</feature>
<evidence type="ECO:0000256" key="4">
    <source>
        <dbReference type="SAM" id="SignalP"/>
    </source>
</evidence>
<comment type="caution">
    <text evidence="6">The sequence shown here is derived from an EMBL/GenBank/DDBJ whole genome shotgun (WGS) entry which is preliminary data.</text>
</comment>
<feature type="chain" id="PRO_5044835644" description="Peptidase S1 domain-containing protein" evidence="4">
    <location>
        <begin position="27"/>
        <end position="538"/>
    </location>
</feature>
<evidence type="ECO:0000313" key="6">
    <source>
        <dbReference type="EMBL" id="KAL1398928.1"/>
    </source>
</evidence>
<organism evidence="6 7">
    <name type="scientific">Culex pipiens pipiens</name>
    <name type="common">Northern house mosquito</name>
    <dbReference type="NCBI Taxonomy" id="38569"/>
    <lineage>
        <taxon>Eukaryota</taxon>
        <taxon>Metazoa</taxon>
        <taxon>Ecdysozoa</taxon>
        <taxon>Arthropoda</taxon>
        <taxon>Hexapoda</taxon>
        <taxon>Insecta</taxon>
        <taxon>Pterygota</taxon>
        <taxon>Neoptera</taxon>
        <taxon>Endopterygota</taxon>
        <taxon>Diptera</taxon>
        <taxon>Nematocera</taxon>
        <taxon>Culicoidea</taxon>
        <taxon>Culicidae</taxon>
        <taxon>Culicinae</taxon>
        <taxon>Culicini</taxon>
        <taxon>Culex</taxon>
        <taxon>Culex</taxon>
    </lineage>
</organism>
<evidence type="ECO:0000259" key="5">
    <source>
        <dbReference type="PROSITE" id="PS50240"/>
    </source>
</evidence>
<dbReference type="PRINTS" id="PR00722">
    <property type="entry name" value="CHYMOTRYPSIN"/>
</dbReference>
<dbReference type="InterPro" id="IPR001314">
    <property type="entry name" value="Peptidase_S1A"/>
</dbReference>
<keyword evidence="4" id="KW-0732">Signal</keyword>
<comment type="similarity">
    <text evidence="2">Belongs to the peptidase S1 family. CLIP subfamily.</text>
</comment>
<dbReference type="PANTHER" id="PTHR24258:SF140">
    <property type="entry name" value="BCDNA.GH08420-RELATED"/>
    <property type="match status" value="1"/>
</dbReference>
<dbReference type="InterPro" id="IPR018114">
    <property type="entry name" value="TRYPSIN_HIS"/>
</dbReference>
<evidence type="ECO:0000256" key="2">
    <source>
        <dbReference type="ARBA" id="ARBA00024195"/>
    </source>
</evidence>
<dbReference type="FunFam" id="2.40.10.10:FF:000068">
    <property type="entry name" value="transmembrane protease serine 2"/>
    <property type="match status" value="1"/>
</dbReference>
<dbReference type="PROSITE" id="PS50240">
    <property type="entry name" value="TRYPSIN_DOM"/>
    <property type="match status" value="1"/>
</dbReference>
<feature type="domain" description="Peptidase S1" evidence="5">
    <location>
        <begin position="290"/>
        <end position="537"/>
    </location>
</feature>
<dbReference type="InterPro" id="IPR009003">
    <property type="entry name" value="Peptidase_S1_PA"/>
</dbReference>
<dbReference type="Pfam" id="PF00089">
    <property type="entry name" value="Trypsin"/>
    <property type="match status" value="1"/>
</dbReference>
<dbReference type="InterPro" id="IPR043504">
    <property type="entry name" value="Peptidase_S1_PA_chymotrypsin"/>
</dbReference>
<dbReference type="Proteomes" id="UP001562425">
    <property type="component" value="Unassembled WGS sequence"/>
</dbReference>
<dbReference type="PANTHER" id="PTHR24258">
    <property type="entry name" value="SERINE PROTEASE-RELATED"/>
    <property type="match status" value="1"/>
</dbReference>
<dbReference type="InterPro" id="IPR031986">
    <property type="entry name" value="GD_N"/>
</dbReference>
<dbReference type="Gene3D" id="2.40.10.10">
    <property type="entry name" value="Trypsin-like serine proteases"/>
    <property type="match status" value="1"/>
</dbReference>
<dbReference type="SMART" id="SM00020">
    <property type="entry name" value="Tryp_SPc"/>
    <property type="match status" value="1"/>
</dbReference>
<evidence type="ECO:0000256" key="3">
    <source>
        <dbReference type="SAM" id="MobiDB-lite"/>
    </source>
</evidence>
<name>A0ABD1DGW1_CULPP</name>
<proteinExistence type="inferred from homology"/>
<keyword evidence="1" id="KW-1015">Disulfide bond</keyword>
<accession>A0ABD1DGW1</accession>
<dbReference type="PROSITE" id="PS00134">
    <property type="entry name" value="TRYPSIN_HIS"/>
    <property type="match status" value="1"/>
</dbReference>
<evidence type="ECO:0000313" key="7">
    <source>
        <dbReference type="Proteomes" id="UP001562425"/>
    </source>
</evidence>
<dbReference type="Pfam" id="PF16030">
    <property type="entry name" value="GD_N"/>
    <property type="match status" value="1"/>
</dbReference>
<reference evidence="6 7" key="1">
    <citation type="submission" date="2024-05" db="EMBL/GenBank/DDBJ databases">
        <title>Culex pipiens pipiens assembly and annotation.</title>
        <authorList>
            <person name="Alout H."/>
            <person name="Durand T."/>
        </authorList>
    </citation>
    <scope>NUCLEOTIDE SEQUENCE [LARGE SCALE GENOMIC DNA]</scope>
    <source>
        <strain evidence="6">HA-2024</strain>
        <tissue evidence="6">Whole body</tissue>
    </source>
</reference>
<keyword evidence="7" id="KW-1185">Reference proteome</keyword>
<sequence length="538" mass="59884">MTRKTTCCGTILIIHLIVLLAVPCHPQQSPCPDIFSYRVDRATGQVFGFVEIRNIQVGQTAKLNVNLFIAAQLPPNNVGSINLIKSEGATFNDIVRGQPAQYRVNFPLQNILPTVVSVTLNGQTICSGHPPNWNGPSTTIFLDHTLCTLLGSPNDLQSRCHAQSNQVYQTVPTDRGNRYPVDNTPVHHIEPVVRFQPDVEPQHVYRPPDNTPTYHPHPVEPVQPQPRPSWSYQPQTAPPPRVIHPRPQIIYTEPATTTAAPPPPPPLAPVVPSTGYPCGRVSSAFLNRLAIKGELVSKGQFPWIVPLFDRSHPQNPMYICGSTIITNRYLLTAAHCVFDLDEVFRPQRVLAVPGMYNVDNFFDENALIMDVDQIVPHDDYIPDDDTNDADVAALRMKNAVEFTDYIIPICTWQGENDVSRIVGQEGFVAGWGHTETGSTAVPMFVRTTVVDRKQCNAHLQRNYQSHARVFCGDGHGTVPCNGDSGSGMIIRRGNQYFLRGVVSKGLVDPNTYKCDATRYSVYVDVALFRFWLRKVTQN</sequence>
<protein>
    <recommendedName>
        <fullName evidence="5">Peptidase S1 domain-containing protein</fullName>
    </recommendedName>
</protein>
<evidence type="ECO:0000256" key="1">
    <source>
        <dbReference type="ARBA" id="ARBA00023157"/>
    </source>
</evidence>
<dbReference type="SUPFAM" id="SSF50494">
    <property type="entry name" value="Trypsin-like serine proteases"/>
    <property type="match status" value="1"/>
</dbReference>
<gene>
    <name evidence="6" type="ORF">pipiens_008579</name>
</gene>
<dbReference type="CDD" id="cd00190">
    <property type="entry name" value="Tryp_SPc"/>
    <property type="match status" value="1"/>
</dbReference>
<dbReference type="InterPro" id="IPR001254">
    <property type="entry name" value="Trypsin_dom"/>
</dbReference>
<dbReference type="AlphaFoldDB" id="A0ABD1DGW1"/>
<dbReference type="EMBL" id="JBEHCU010005712">
    <property type="protein sequence ID" value="KAL1398928.1"/>
    <property type="molecule type" value="Genomic_DNA"/>
</dbReference>
<feature type="signal peptide" evidence="4">
    <location>
        <begin position="1"/>
        <end position="26"/>
    </location>
</feature>